<dbReference type="SUPFAM" id="SSF56349">
    <property type="entry name" value="DNA breaking-rejoining enzymes"/>
    <property type="match status" value="1"/>
</dbReference>
<evidence type="ECO:0000313" key="10">
    <source>
        <dbReference type="Proteomes" id="UP000287361"/>
    </source>
</evidence>
<evidence type="ECO:0000259" key="7">
    <source>
        <dbReference type="PROSITE" id="PS51898"/>
    </source>
</evidence>
<dbReference type="PROSITE" id="PS51900">
    <property type="entry name" value="CB"/>
    <property type="match status" value="1"/>
</dbReference>
<dbReference type="GO" id="GO:0015074">
    <property type="term" value="P:DNA integration"/>
    <property type="evidence" value="ECO:0007669"/>
    <property type="project" value="InterPro"/>
</dbReference>
<evidence type="ECO:0000256" key="5">
    <source>
        <dbReference type="ARBA" id="ARBA00023172"/>
    </source>
</evidence>
<dbReference type="InterPro" id="IPR010998">
    <property type="entry name" value="Integrase_recombinase_N"/>
</dbReference>
<dbReference type="InterPro" id="IPR044068">
    <property type="entry name" value="CB"/>
</dbReference>
<keyword evidence="4 6" id="KW-0238">DNA-binding</keyword>
<evidence type="ECO:0000256" key="2">
    <source>
        <dbReference type="ARBA" id="ARBA00008857"/>
    </source>
</evidence>
<evidence type="ECO:0000313" key="9">
    <source>
        <dbReference type="EMBL" id="GCB30164.1"/>
    </source>
</evidence>
<evidence type="ECO:0000256" key="3">
    <source>
        <dbReference type="ARBA" id="ARBA00022908"/>
    </source>
</evidence>
<gene>
    <name evidence="9" type="primary">xerD_2</name>
    <name evidence="9" type="ORF">KGMB03357_18250</name>
</gene>
<dbReference type="GO" id="GO:0006310">
    <property type="term" value="P:DNA recombination"/>
    <property type="evidence" value="ECO:0007669"/>
    <property type="project" value="UniProtKB-KW"/>
</dbReference>
<proteinExistence type="inferred from homology"/>
<name>A0A401LFD8_9FIRM</name>
<dbReference type="EMBL" id="BHVZ01000010">
    <property type="protein sequence ID" value="GCB30164.1"/>
    <property type="molecule type" value="Genomic_DNA"/>
</dbReference>
<reference evidence="9 10" key="1">
    <citation type="submission" date="2018-10" db="EMBL/GenBank/DDBJ databases">
        <title>Draft Genome Sequence of Anaerotignum sp. KCTC 15736.</title>
        <authorList>
            <person name="Choi S.H."/>
            <person name="Kim J.S."/>
            <person name="Kang S.W."/>
            <person name="Lee J.S."/>
            <person name="Park S.H."/>
        </authorList>
    </citation>
    <scope>NUCLEOTIDE SEQUENCE [LARGE SCALE GENOMIC DNA]</scope>
    <source>
        <strain evidence="9 10">KCTC 15736</strain>
    </source>
</reference>
<protein>
    <submittedName>
        <fullName evidence="9">Integrase</fullName>
    </submittedName>
</protein>
<dbReference type="PANTHER" id="PTHR30349">
    <property type="entry name" value="PHAGE INTEGRASE-RELATED"/>
    <property type="match status" value="1"/>
</dbReference>
<evidence type="ECO:0000256" key="6">
    <source>
        <dbReference type="PROSITE-ProRule" id="PRU01248"/>
    </source>
</evidence>
<accession>A0A401LFD8</accession>
<dbReference type="InterPro" id="IPR050090">
    <property type="entry name" value="Tyrosine_recombinase_XerCD"/>
</dbReference>
<evidence type="ECO:0000256" key="1">
    <source>
        <dbReference type="ARBA" id="ARBA00003283"/>
    </source>
</evidence>
<dbReference type="GO" id="GO:0003677">
    <property type="term" value="F:DNA binding"/>
    <property type="evidence" value="ECO:0007669"/>
    <property type="project" value="UniProtKB-UniRule"/>
</dbReference>
<organism evidence="9 10">
    <name type="scientific">Anaerotignum faecicola</name>
    <dbReference type="NCBI Taxonomy" id="2358141"/>
    <lineage>
        <taxon>Bacteria</taxon>
        <taxon>Bacillati</taxon>
        <taxon>Bacillota</taxon>
        <taxon>Clostridia</taxon>
        <taxon>Lachnospirales</taxon>
        <taxon>Anaerotignaceae</taxon>
        <taxon>Anaerotignum</taxon>
    </lineage>
</organism>
<comment type="function">
    <text evidence="1">Site-specific tyrosine recombinase, which acts by catalyzing the cutting and rejoining of the recombining DNA molecules.</text>
</comment>
<dbReference type="Pfam" id="PF02899">
    <property type="entry name" value="Phage_int_SAM_1"/>
    <property type="match status" value="1"/>
</dbReference>
<dbReference type="InterPro" id="IPR002104">
    <property type="entry name" value="Integrase_catalytic"/>
</dbReference>
<dbReference type="Gene3D" id="1.10.150.130">
    <property type="match status" value="1"/>
</dbReference>
<keyword evidence="3" id="KW-0229">DNA integration</keyword>
<dbReference type="InterPro" id="IPR004107">
    <property type="entry name" value="Integrase_SAM-like_N"/>
</dbReference>
<evidence type="ECO:0000256" key="4">
    <source>
        <dbReference type="ARBA" id="ARBA00023125"/>
    </source>
</evidence>
<evidence type="ECO:0000259" key="8">
    <source>
        <dbReference type="PROSITE" id="PS51900"/>
    </source>
</evidence>
<dbReference type="Gene3D" id="1.10.443.10">
    <property type="entry name" value="Intergrase catalytic core"/>
    <property type="match status" value="1"/>
</dbReference>
<comment type="caution">
    <text evidence="9">The sequence shown here is derived from an EMBL/GenBank/DDBJ whole genome shotgun (WGS) entry which is preliminary data.</text>
</comment>
<feature type="domain" description="Tyr recombinase" evidence="7">
    <location>
        <begin position="108"/>
        <end position="294"/>
    </location>
</feature>
<dbReference type="PROSITE" id="PS51898">
    <property type="entry name" value="TYR_RECOMBINASE"/>
    <property type="match status" value="1"/>
</dbReference>
<keyword evidence="10" id="KW-1185">Reference proteome</keyword>
<dbReference type="PANTHER" id="PTHR30349:SF41">
    <property type="entry name" value="INTEGRASE_RECOMBINASE PROTEIN MJ0367-RELATED"/>
    <property type="match status" value="1"/>
</dbReference>
<dbReference type="InterPro" id="IPR013762">
    <property type="entry name" value="Integrase-like_cat_sf"/>
</dbReference>
<dbReference type="OrthoDB" id="9801717at2"/>
<keyword evidence="5" id="KW-0233">DNA recombination</keyword>
<feature type="domain" description="Core-binding (CB)" evidence="8">
    <location>
        <begin position="1"/>
        <end position="87"/>
    </location>
</feature>
<dbReference type="AlphaFoldDB" id="A0A401LFD8"/>
<dbReference type="InterPro" id="IPR011010">
    <property type="entry name" value="DNA_brk_join_enz"/>
</dbReference>
<sequence>MKNETALNEYLFDLKLRNCSPRTVRSAKNNMALFLCWLETEYNLTAIEDIKRVHIKGYLHYKQSLGLKPTYINSILKNVKAFFNYMVREEYLSTSPASQIKLQIEEKVLIQTFTAAETKRMLSIYDTSNFLNSRNRCMITMLFDTGIRNYELCSIKCEDIRERTILIHGKGSKQRLVPISPLLRKAMLKYEIKRENYIRERWNYETDYYFLSQKGRRLTPETVERVVKDCGIAAHVDEKIRCSPHTCRHTFAQMCLKNGLDVYIVSRLLGHENISITKRYLQSIEDSAIIDMAITSSPLMKL</sequence>
<comment type="similarity">
    <text evidence="2">Belongs to the 'phage' integrase family.</text>
</comment>
<dbReference type="Pfam" id="PF00589">
    <property type="entry name" value="Phage_integrase"/>
    <property type="match status" value="1"/>
</dbReference>
<dbReference type="Proteomes" id="UP000287361">
    <property type="component" value="Unassembled WGS sequence"/>
</dbReference>